<name>A0A1N7GGU9_9NOCA</name>
<organism evidence="1 2">
    <name type="scientific">Williamsia sterculiae</name>
    <dbReference type="NCBI Taxonomy" id="1344003"/>
    <lineage>
        <taxon>Bacteria</taxon>
        <taxon>Bacillati</taxon>
        <taxon>Actinomycetota</taxon>
        <taxon>Actinomycetes</taxon>
        <taxon>Mycobacteriales</taxon>
        <taxon>Nocardiaceae</taxon>
        <taxon>Williamsia</taxon>
    </lineage>
</organism>
<proteinExistence type="predicted"/>
<dbReference type="EMBL" id="FTNT01000008">
    <property type="protein sequence ID" value="SIS11817.1"/>
    <property type="molecule type" value="Genomic_DNA"/>
</dbReference>
<gene>
    <name evidence="1" type="ORF">SAMN05445060_2769</name>
</gene>
<accession>A0A1N7GGU9</accession>
<dbReference type="AlphaFoldDB" id="A0A1N7GGU9"/>
<reference evidence="1 2" key="1">
    <citation type="submission" date="2017-01" db="EMBL/GenBank/DDBJ databases">
        <authorList>
            <person name="Mah S.A."/>
            <person name="Swanson W.J."/>
            <person name="Moy G.W."/>
            <person name="Vacquier V.D."/>
        </authorList>
    </citation>
    <scope>NUCLEOTIDE SEQUENCE [LARGE SCALE GENOMIC DNA]</scope>
    <source>
        <strain evidence="1 2">CPCC 203464</strain>
    </source>
</reference>
<protein>
    <submittedName>
        <fullName evidence="1">Uncharacterized protein</fullName>
    </submittedName>
</protein>
<dbReference type="Proteomes" id="UP000186218">
    <property type="component" value="Unassembled WGS sequence"/>
</dbReference>
<sequence length="87" mass="9690">MSDRPCTSGRCVLCERDVACVDWHESADHGMPLLFRMTPEEAADELHRHMGAVWDSVVRVATATDKSPLTGTNERDLRFLISTDGES</sequence>
<keyword evidence="2" id="KW-1185">Reference proteome</keyword>
<evidence type="ECO:0000313" key="2">
    <source>
        <dbReference type="Proteomes" id="UP000186218"/>
    </source>
</evidence>
<evidence type="ECO:0000313" key="1">
    <source>
        <dbReference type="EMBL" id="SIS11817.1"/>
    </source>
</evidence>
<dbReference type="STRING" id="1344003.SAMN05445060_2769"/>